<protein>
    <submittedName>
        <fullName evidence="2">Uncharacterized protein</fullName>
    </submittedName>
</protein>
<keyword evidence="1" id="KW-1133">Transmembrane helix</keyword>
<dbReference type="RefSeq" id="WP_162345201.1">
    <property type="nucleotide sequence ID" value="NZ_JAAEAA010000004.1"/>
</dbReference>
<sequence>MFISLYSEKKLKQLKTNILIAGAFLVLGGAYALFRELQLPDPFYREWLYAAVLLVITGLVCIAIAKDYILLHEAYFSMNPNRLSFRLTFFSREYVLPWSQLTAVRVTENSIVFELQHHKTVTLRLSNIPDEQVARHIRASIGLAAMQQNIQVNNVPAQGKGVIA</sequence>
<comment type="caution">
    <text evidence="2">The sequence shown here is derived from an EMBL/GenBank/DDBJ whole genome shotgun (WGS) entry which is preliminary data.</text>
</comment>
<feature type="transmembrane region" description="Helical" evidence="1">
    <location>
        <begin position="46"/>
        <end position="65"/>
    </location>
</feature>
<evidence type="ECO:0000313" key="3">
    <source>
        <dbReference type="Proteomes" id="UP000478546"/>
    </source>
</evidence>
<keyword evidence="3" id="KW-1185">Reference proteome</keyword>
<dbReference type="Proteomes" id="UP000478546">
    <property type="component" value="Unassembled WGS sequence"/>
</dbReference>
<dbReference type="AlphaFoldDB" id="A0A6B2GWF1"/>
<reference evidence="2 3" key="1">
    <citation type="submission" date="2020-01" db="EMBL/GenBank/DDBJ databases">
        <authorList>
            <person name="Kim M.K."/>
        </authorList>
    </citation>
    <scope>NUCLEOTIDE SEQUENCE [LARGE SCALE GENOMIC DNA]</scope>
    <source>
        <strain evidence="2 3">BT213</strain>
    </source>
</reference>
<evidence type="ECO:0000313" key="2">
    <source>
        <dbReference type="EMBL" id="NDK55145.1"/>
    </source>
</evidence>
<dbReference type="EMBL" id="JAAEAA010000004">
    <property type="protein sequence ID" value="NDK55145.1"/>
    <property type="molecule type" value="Genomic_DNA"/>
</dbReference>
<organism evidence="2 3">
    <name type="scientific">Pontibacter fetidus</name>
    <dbReference type="NCBI Taxonomy" id="2700082"/>
    <lineage>
        <taxon>Bacteria</taxon>
        <taxon>Pseudomonadati</taxon>
        <taxon>Bacteroidota</taxon>
        <taxon>Cytophagia</taxon>
        <taxon>Cytophagales</taxon>
        <taxon>Hymenobacteraceae</taxon>
        <taxon>Pontibacter</taxon>
    </lineage>
</organism>
<evidence type="ECO:0000256" key="1">
    <source>
        <dbReference type="SAM" id="Phobius"/>
    </source>
</evidence>
<feature type="transmembrane region" description="Helical" evidence="1">
    <location>
        <begin position="16"/>
        <end position="34"/>
    </location>
</feature>
<proteinExistence type="predicted"/>
<keyword evidence="1" id="KW-0472">Membrane</keyword>
<accession>A0A6B2GWF1</accession>
<gene>
    <name evidence="2" type="ORF">GWO68_04365</name>
</gene>
<keyword evidence="1" id="KW-0812">Transmembrane</keyword>
<name>A0A6B2GWF1_9BACT</name>